<dbReference type="RefSeq" id="WP_232781860.1">
    <property type="nucleotide sequence ID" value="NZ_JBHRTS010000003.1"/>
</dbReference>
<reference evidence="7" key="1">
    <citation type="journal article" date="2019" name="Int. J. Syst. Evol. Microbiol.">
        <title>The Global Catalogue of Microorganisms (GCM) 10K type strain sequencing project: providing services to taxonomists for standard genome sequencing and annotation.</title>
        <authorList>
            <consortium name="The Broad Institute Genomics Platform"/>
            <consortium name="The Broad Institute Genome Sequencing Center for Infectious Disease"/>
            <person name="Wu L."/>
            <person name="Ma J."/>
        </authorList>
    </citation>
    <scope>NUCLEOTIDE SEQUENCE [LARGE SCALE GENOMIC DNA]</scope>
    <source>
        <strain evidence="7">KCTC 42953</strain>
    </source>
</reference>
<evidence type="ECO:0000313" key="7">
    <source>
        <dbReference type="Proteomes" id="UP001595533"/>
    </source>
</evidence>
<evidence type="ECO:0000259" key="5">
    <source>
        <dbReference type="Pfam" id="PF13657"/>
    </source>
</evidence>
<dbReference type="PANTHER" id="PTHR37419">
    <property type="entry name" value="SERINE/THREONINE-PROTEIN KINASE TOXIN HIPA"/>
    <property type="match status" value="1"/>
</dbReference>
<evidence type="ECO:0000259" key="4">
    <source>
        <dbReference type="Pfam" id="PF07804"/>
    </source>
</evidence>
<evidence type="ECO:0000313" key="6">
    <source>
        <dbReference type="EMBL" id="MFC3193900.1"/>
    </source>
</evidence>
<evidence type="ECO:0000256" key="3">
    <source>
        <dbReference type="ARBA" id="ARBA00022777"/>
    </source>
</evidence>
<dbReference type="InterPro" id="IPR017508">
    <property type="entry name" value="HipA_N1"/>
</dbReference>
<dbReference type="Pfam" id="PF07804">
    <property type="entry name" value="HipA_C"/>
    <property type="match status" value="1"/>
</dbReference>
<dbReference type="Gene3D" id="1.10.1070.20">
    <property type="match status" value="1"/>
</dbReference>
<dbReference type="Proteomes" id="UP001595533">
    <property type="component" value="Unassembled WGS sequence"/>
</dbReference>
<evidence type="ECO:0000256" key="2">
    <source>
        <dbReference type="ARBA" id="ARBA00022679"/>
    </source>
</evidence>
<dbReference type="PANTHER" id="PTHR37419:SF8">
    <property type="entry name" value="TOXIN YJJJ"/>
    <property type="match status" value="1"/>
</dbReference>
<dbReference type="Pfam" id="PF13657">
    <property type="entry name" value="Couple_hipA"/>
    <property type="match status" value="1"/>
</dbReference>
<accession>A0ABV7JAL2</accession>
<keyword evidence="3" id="KW-0418">Kinase</keyword>
<comment type="similarity">
    <text evidence="1">Belongs to the HipA Ser/Thr kinase family.</text>
</comment>
<gene>
    <name evidence="6" type="ORF">ACFODZ_06580</name>
</gene>
<keyword evidence="2" id="KW-0808">Transferase</keyword>
<dbReference type="InterPro" id="IPR012893">
    <property type="entry name" value="HipA-like_C"/>
</dbReference>
<proteinExistence type="inferred from homology"/>
<protein>
    <submittedName>
        <fullName evidence="6">Type II toxin-antitoxin system HipA family toxin</fullName>
    </submittedName>
</protein>
<comment type="caution">
    <text evidence="6">The sequence shown here is derived from an EMBL/GenBank/DDBJ whole genome shotgun (WGS) entry which is preliminary data.</text>
</comment>
<name>A0ABV7JAL2_9GAMM</name>
<feature type="domain" description="HipA-like C-terminal" evidence="4">
    <location>
        <begin position="176"/>
        <end position="415"/>
    </location>
</feature>
<evidence type="ECO:0000256" key="1">
    <source>
        <dbReference type="ARBA" id="ARBA00010164"/>
    </source>
</evidence>
<dbReference type="InterPro" id="IPR052028">
    <property type="entry name" value="HipA_Ser/Thr_kinase"/>
</dbReference>
<dbReference type="EMBL" id="JBHRTS010000003">
    <property type="protein sequence ID" value="MFC3193900.1"/>
    <property type="molecule type" value="Genomic_DNA"/>
</dbReference>
<organism evidence="6 7">
    <name type="scientific">Marinicella sediminis</name>
    <dbReference type="NCBI Taxonomy" id="1792834"/>
    <lineage>
        <taxon>Bacteria</taxon>
        <taxon>Pseudomonadati</taxon>
        <taxon>Pseudomonadota</taxon>
        <taxon>Gammaproteobacteria</taxon>
        <taxon>Lysobacterales</taxon>
        <taxon>Marinicellaceae</taxon>
        <taxon>Marinicella</taxon>
    </lineage>
</organism>
<sequence>MKHVVAEVRLWGEQVGALAYDQRTGICVFEYAPEWITLGMSIAPLTLPLPQQAGILTKYSFPHLNKDTFRGLPGVFADALPDDFGHAVIDAWLARQGRDVTTFTAVERLLYTGTRGMGALEFMPGIARQLPVDESLEMAQLVNMAQHILDQRAGLSESVNAGAELDAMQAILQVGTSAGGARAKAVIAINRSRTEIRSGQVPAPAGFEHYLLKFDGVEEQLTHKETFGDPKGYGRMEYAYYLMAKAAGIHMAHCELLEEGGRAHFMTRRFDRAGNQKLHYLSLCGMAHADYKKPGAYSYEALFGVARQLRLSRAEAIELYRRMVFNVVARNHDDHSKNFGFLKADLNASWQLSPAFDVAYSYRADSPWVSSHQLSINGKRDGFERADLLAVGKQINHFREAGSIIEEVTDVVSSWPDYAAQAGVEPGFMAAIQNQHRLYLTR</sequence>
<keyword evidence="7" id="KW-1185">Reference proteome</keyword>
<feature type="domain" description="HipA N-terminal subdomain 1" evidence="5">
    <location>
        <begin position="7"/>
        <end position="122"/>
    </location>
</feature>